<keyword evidence="2" id="KW-0378">Hydrolase</keyword>
<feature type="domain" description="NTP pyrophosphohydrolase MazG-like" evidence="1">
    <location>
        <begin position="56"/>
        <end position="115"/>
    </location>
</feature>
<dbReference type="OrthoDB" id="9154322at2"/>
<reference evidence="2 3" key="1">
    <citation type="submission" date="2014-06" db="EMBL/GenBank/DDBJ databases">
        <title>Genome characterization of distinct group I Clostridium botulinum lineages.</title>
        <authorList>
            <person name="Giordani F."/>
            <person name="Anselmo A."/>
            <person name="Fillo S."/>
            <person name="Palozzi A.M."/>
            <person name="Fortunato A."/>
            <person name="Gentile B."/>
            <person name="Ciammaruconi A."/>
            <person name="Anniballi F."/>
            <person name="De Medici D."/>
            <person name="Lista F."/>
        </authorList>
    </citation>
    <scope>NUCLEOTIDE SEQUENCE [LARGE SCALE GENOMIC DNA]</scope>
    <source>
        <strain evidence="2 3">B2 450</strain>
    </source>
</reference>
<dbReference type="GO" id="GO:0016787">
    <property type="term" value="F:hydrolase activity"/>
    <property type="evidence" value="ECO:0007669"/>
    <property type="project" value="UniProtKB-KW"/>
</dbReference>
<evidence type="ECO:0000313" key="3">
    <source>
        <dbReference type="Proteomes" id="UP000032250"/>
    </source>
</evidence>
<dbReference type="RefSeq" id="WP_043032360.1">
    <property type="nucleotide sequence ID" value="NZ_JXSU01000007.1"/>
</dbReference>
<dbReference type="SUPFAM" id="SSF101386">
    <property type="entry name" value="all-alpha NTP pyrophosphatases"/>
    <property type="match status" value="1"/>
</dbReference>
<proteinExistence type="predicted"/>
<protein>
    <submittedName>
        <fullName evidence="2">Nucleotide pyrophosphohydrolase</fullName>
    </submittedName>
</protein>
<dbReference type="CDD" id="cd11542">
    <property type="entry name" value="NTP-PPase_u5"/>
    <property type="match status" value="1"/>
</dbReference>
<evidence type="ECO:0000259" key="1">
    <source>
        <dbReference type="Pfam" id="PF03819"/>
    </source>
</evidence>
<dbReference type="Gene3D" id="1.10.287.1080">
    <property type="entry name" value="MazG-like"/>
    <property type="match status" value="1"/>
</dbReference>
<evidence type="ECO:0000313" key="2">
    <source>
        <dbReference type="EMBL" id="KIS24900.1"/>
    </source>
</evidence>
<dbReference type="Pfam" id="PF03819">
    <property type="entry name" value="MazG"/>
    <property type="match status" value="1"/>
</dbReference>
<dbReference type="Proteomes" id="UP000032250">
    <property type="component" value="Unassembled WGS sequence"/>
</dbReference>
<dbReference type="InterPro" id="IPR004518">
    <property type="entry name" value="MazG-like_dom"/>
</dbReference>
<dbReference type="HOGENOM" id="CLU_151255_1_0_9"/>
<name>A0A0D1BX00_CLOBO</name>
<organism evidence="2 3">
    <name type="scientific">Clostridium botulinum B2 450</name>
    <dbReference type="NCBI Taxonomy" id="1379739"/>
    <lineage>
        <taxon>Bacteria</taxon>
        <taxon>Bacillati</taxon>
        <taxon>Bacillota</taxon>
        <taxon>Clostridia</taxon>
        <taxon>Eubacteriales</taxon>
        <taxon>Clostridiaceae</taxon>
        <taxon>Clostridium</taxon>
    </lineage>
</organism>
<dbReference type="PATRIC" id="fig|1379739.3.peg.3482"/>
<gene>
    <name evidence="2" type="ORF">N495_15435</name>
</gene>
<sequence length="122" mass="14139">MEINELVEKAHRNAKSHGFWEDWERIEQLENMAINISKDGEKQVKIDKCNAIATRLMLIVSEASEALEGIRKDDRENFKEELADIVIRVADLAGGLDIDLDEEIKKKMKKNRNRTYKHGKAF</sequence>
<accession>A0A0D1BX00</accession>
<dbReference type="AlphaFoldDB" id="A0A0D1BX00"/>
<comment type="caution">
    <text evidence="2">The sequence shown here is derived from an EMBL/GenBank/DDBJ whole genome shotgun (WGS) entry which is preliminary data.</text>
</comment>
<dbReference type="EMBL" id="JXSU01000007">
    <property type="protein sequence ID" value="KIS24900.1"/>
    <property type="molecule type" value="Genomic_DNA"/>
</dbReference>